<dbReference type="InterPro" id="IPR002347">
    <property type="entry name" value="SDR_fam"/>
</dbReference>
<dbReference type="Pfam" id="PF13561">
    <property type="entry name" value="adh_short_C2"/>
    <property type="match status" value="1"/>
</dbReference>
<dbReference type="InterPro" id="IPR036291">
    <property type="entry name" value="NAD(P)-bd_dom_sf"/>
</dbReference>
<evidence type="ECO:0000256" key="2">
    <source>
        <dbReference type="ARBA" id="ARBA00022857"/>
    </source>
</evidence>
<evidence type="ECO:0000256" key="3">
    <source>
        <dbReference type="ARBA" id="ARBA00023002"/>
    </source>
</evidence>
<evidence type="ECO:0000256" key="1">
    <source>
        <dbReference type="ARBA" id="ARBA00006484"/>
    </source>
</evidence>
<accession>A0AAV9J8D3</accession>
<dbReference type="Proteomes" id="UP001324427">
    <property type="component" value="Unassembled WGS sequence"/>
</dbReference>
<dbReference type="PRINTS" id="PR00080">
    <property type="entry name" value="SDRFAMILY"/>
</dbReference>
<dbReference type="EMBL" id="JAVFHQ010000054">
    <property type="protein sequence ID" value="KAK4541347.1"/>
    <property type="molecule type" value="Genomic_DNA"/>
</dbReference>
<dbReference type="Gene3D" id="3.40.50.720">
    <property type="entry name" value="NAD(P)-binding Rossmann-like Domain"/>
    <property type="match status" value="1"/>
</dbReference>
<dbReference type="SUPFAM" id="SSF51735">
    <property type="entry name" value="NAD(P)-binding Rossmann-fold domains"/>
    <property type="match status" value="1"/>
</dbReference>
<keyword evidence="3" id="KW-0560">Oxidoreductase</keyword>
<evidence type="ECO:0000256" key="4">
    <source>
        <dbReference type="RuleBase" id="RU000363"/>
    </source>
</evidence>
<proteinExistence type="inferred from homology"/>
<name>A0AAV9J8D3_9PEZI</name>
<dbReference type="AlphaFoldDB" id="A0AAV9J8D3"/>
<dbReference type="PANTHER" id="PTHR43963">
    <property type="entry name" value="CARBONYL REDUCTASE 1-RELATED"/>
    <property type="match status" value="1"/>
</dbReference>
<gene>
    <name evidence="5" type="ORF">LTR36_008105</name>
</gene>
<keyword evidence="2" id="KW-0521">NADP</keyword>
<evidence type="ECO:0000313" key="6">
    <source>
        <dbReference type="Proteomes" id="UP001324427"/>
    </source>
</evidence>
<comment type="similarity">
    <text evidence="1 4">Belongs to the short-chain dehydrogenases/reductases (SDR) family.</text>
</comment>
<reference evidence="5 6" key="1">
    <citation type="submission" date="2021-11" db="EMBL/GenBank/DDBJ databases">
        <title>Black yeast isolated from Biological Soil Crust.</title>
        <authorList>
            <person name="Kurbessoian T."/>
        </authorList>
    </citation>
    <scope>NUCLEOTIDE SEQUENCE [LARGE SCALE GENOMIC DNA]</scope>
    <source>
        <strain evidence="5 6">CCFEE 5522</strain>
    </source>
</reference>
<protein>
    <recommendedName>
        <fullName evidence="7">NAD(P)-binding protein</fullName>
    </recommendedName>
</protein>
<dbReference type="Pfam" id="PF00106">
    <property type="entry name" value="adh_short"/>
    <property type="match status" value="1"/>
</dbReference>
<keyword evidence="6" id="KW-1185">Reference proteome</keyword>
<sequence length="282" mass="30319">MTNPKVVIVTGANRGIGRAICNLILARPNVVPLKLFATSRKGEDLGLTTGGGVGDGRQVLYPKLDISSRASIEAFAGEVERQHGSVDVLINNAGVNLDADYGYENARRTLDVNYRGTLDMCRTFVPLLAKNGRIVNVSSVASSLKPYSDTIQHRFRNPHASLEDLNELAEEYLSSVHATTEAASGFGPPQRSYSISKGLVNAFTARLARDNADLTCNACCPGWIATDMGRLVGSSKVQPPKTAEQGARIPVRLAFDELGGVTGRYWANASIRGKGEGEVQEW</sequence>
<dbReference type="PRINTS" id="PR00081">
    <property type="entry name" value="GDHRDH"/>
</dbReference>
<evidence type="ECO:0000313" key="5">
    <source>
        <dbReference type="EMBL" id="KAK4541347.1"/>
    </source>
</evidence>
<organism evidence="5 6">
    <name type="scientific">Oleoguttula mirabilis</name>
    <dbReference type="NCBI Taxonomy" id="1507867"/>
    <lineage>
        <taxon>Eukaryota</taxon>
        <taxon>Fungi</taxon>
        <taxon>Dikarya</taxon>
        <taxon>Ascomycota</taxon>
        <taxon>Pezizomycotina</taxon>
        <taxon>Dothideomycetes</taxon>
        <taxon>Dothideomycetidae</taxon>
        <taxon>Mycosphaerellales</taxon>
        <taxon>Teratosphaeriaceae</taxon>
        <taxon>Oleoguttula</taxon>
    </lineage>
</organism>
<comment type="caution">
    <text evidence="5">The sequence shown here is derived from an EMBL/GenBank/DDBJ whole genome shotgun (WGS) entry which is preliminary data.</text>
</comment>
<dbReference type="GO" id="GO:0016491">
    <property type="term" value="F:oxidoreductase activity"/>
    <property type="evidence" value="ECO:0007669"/>
    <property type="project" value="UniProtKB-KW"/>
</dbReference>
<dbReference type="PANTHER" id="PTHR43963:SF6">
    <property type="entry name" value="CHAIN DEHYDROGENASE FAMILY PROTEIN, PUTATIVE (AFU_ORTHOLOGUE AFUA_3G15350)-RELATED"/>
    <property type="match status" value="1"/>
</dbReference>
<evidence type="ECO:0008006" key="7">
    <source>
        <dbReference type="Google" id="ProtNLM"/>
    </source>
</evidence>